<dbReference type="PROSITE" id="PS51257">
    <property type="entry name" value="PROKAR_LIPOPROTEIN"/>
    <property type="match status" value="1"/>
</dbReference>
<keyword evidence="3" id="KW-1185">Reference proteome</keyword>
<name>A0A4Q7YWN6_9BACT</name>
<feature type="chain" id="PRO_5020743581" evidence="1">
    <location>
        <begin position="27"/>
        <end position="393"/>
    </location>
</feature>
<sequence length="393" mass="44258">MRFFRACFCFVLFFASTILSCFPANASDPAPAKPPAPDVLIFTNGDQLTGQLKYSTGDTVTFHSDMAGDISVSWSKVKELRSQRQFVVLGKDTEWNRRSLKKVPAGSIQVKDSKIQLNGPKDVQVMPIKSTAEVLDRDTFNREALQEGSFFRRWTGALNLGMTLIQATQNNYTYTGGASLVRNTPTVAYLPPRNRTTVNFSGSYSRITQREAEGAPAQPDLKTSIYHVDTERDEYVSPRVYLLAGTAFDHNFSQGLDLQQIYGGGVGWTVIKRTKQTLDLKATLQYEKQDFLLTVPEENTNLVGSTFSANYVRKLPFNSVFTQQVQYLPAYNRLEAYSLNETNSLSFPVYKRFQFQVGTLDSYLNNPPMAIFPAPDNRRNSFQFTTGISYTLR</sequence>
<gene>
    <name evidence="2" type="ORF">BDD14_3341</name>
</gene>
<evidence type="ECO:0000256" key="1">
    <source>
        <dbReference type="SAM" id="SignalP"/>
    </source>
</evidence>
<dbReference type="InterPro" id="IPR007433">
    <property type="entry name" value="DUF481"/>
</dbReference>
<proteinExistence type="predicted"/>
<dbReference type="Proteomes" id="UP000292958">
    <property type="component" value="Unassembled WGS sequence"/>
</dbReference>
<dbReference type="EMBL" id="SHKW01000001">
    <property type="protein sequence ID" value="RZU41804.1"/>
    <property type="molecule type" value="Genomic_DNA"/>
</dbReference>
<dbReference type="Pfam" id="PF04338">
    <property type="entry name" value="DUF481"/>
    <property type="match status" value="1"/>
</dbReference>
<keyword evidence="1" id="KW-0732">Signal</keyword>
<protein>
    <submittedName>
        <fullName evidence="2">Uncharacterized protein DUF481</fullName>
    </submittedName>
</protein>
<evidence type="ECO:0000313" key="3">
    <source>
        <dbReference type="Proteomes" id="UP000292958"/>
    </source>
</evidence>
<feature type="signal peptide" evidence="1">
    <location>
        <begin position="1"/>
        <end position="26"/>
    </location>
</feature>
<comment type="caution">
    <text evidence="2">The sequence shown here is derived from an EMBL/GenBank/DDBJ whole genome shotgun (WGS) entry which is preliminary data.</text>
</comment>
<dbReference type="RefSeq" id="WP_165420106.1">
    <property type="nucleotide sequence ID" value="NZ_SHKW01000001.1"/>
</dbReference>
<dbReference type="AlphaFoldDB" id="A0A4Q7YWN6"/>
<reference evidence="2 3" key="1">
    <citation type="submission" date="2019-02" db="EMBL/GenBank/DDBJ databases">
        <title>Genomic Encyclopedia of Archaeal and Bacterial Type Strains, Phase II (KMG-II): from individual species to whole genera.</title>
        <authorList>
            <person name="Goeker M."/>
        </authorList>
    </citation>
    <scope>NUCLEOTIDE SEQUENCE [LARGE SCALE GENOMIC DNA]</scope>
    <source>
        <strain evidence="2 3">DSM 18101</strain>
    </source>
</reference>
<organism evidence="2 3">
    <name type="scientific">Edaphobacter modestus</name>
    <dbReference type="NCBI Taxonomy" id="388466"/>
    <lineage>
        <taxon>Bacteria</taxon>
        <taxon>Pseudomonadati</taxon>
        <taxon>Acidobacteriota</taxon>
        <taxon>Terriglobia</taxon>
        <taxon>Terriglobales</taxon>
        <taxon>Acidobacteriaceae</taxon>
        <taxon>Edaphobacter</taxon>
    </lineage>
</organism>
<evidence type="ECO:0000313" key="2">
    <source>
        <dbReference type="EMBL" id="RZU41804.1"/>
    </source>
</evidence>
<accession>A0A4Q7YWN6</accession>